<gene>
    <name evidence="2" type="ORF">M0R45_015331</name>
</gene>
<dbReference type="Gene3D" id="3.30.160.20">
    <property type="match status" value="1"/>
</dbReference>
<sequence length="77" mass="8591">MLMANLLPRVLLIEQNEVAKIEQDEGSSHEKKFVLTVQIATINGVLCMTGDEKSRVKDAENSAPSLMIRTLQESDYV</sequence>
<feature type="domain" description="DRBM" evidence="1">
    <location>
        <begin position="21"/>
        <end position="70"/>
    </location>
</feature>
<keyword evidence="3" id="KW-1185">Reference proteome</keyword>
<protein>
    <recommendedName>
        <fullName evidence="1">DRBM domain-containing protein</fullName>
    </recommendedName>
</protein>
<evidence type="ECO:0000313" key="3">
    <source>
        <dbReference type="Proteomes" id="UP001457282"/>
    </source>
</evidence>
<dbReference type="AlphaFoldDB" id="A0AAW1XPD2"/>
<dbReference type="InterPro" id="IPR014720">
    <property type="entry name" value="dsRBD_dom"/>
</dbReference>
<reference evidence="2 3" key="1">
    <citation type="journal article" date="2023" name="G3 (Bethesda)">
        <title>A chromosome-length genome assembly and annotation of blackberry (Rubus argutus, cv. 'Hillquist').</title>
        <authorList>
            <person name="Bruna T."/>
            <person name="Aryal R."/>
            <person name="Dudchenko O."/>
            <person name="Sargent D.J."/>
            <person name="Mead D."/>
            <person name="Buti M."/>
            <person name="Cavallini A."/>
            <person name="Hytonen T."/>
            <person name="Andres J."/>
            <person name="Pham M."/>
            <person name="Weisz D."/>
            <person name="Mascagni F."/>
            <person name="Usai G."/>
            <person name="Natali L."/>
            <person name="Bassil N."/>
            <person name="Fernandez G.E."/>
            <person name="Lomsadze A."/>
            <person name="Armour M."/>
            <person name="Olukolu B."/>
            <person name="Poorten T."/>
            <person name="Britton C."/>
            <person name="Davik J."/>
            <person name="Ashrafi H."/>
            <person name="Aiden E.L."/>
            <person name="Borodovsky M."/>
            <person name="Worthington M."/>
        </authorList>
    </citation>
    <scope>NUCLEOTIDE SEQUENCE [LARGE SCALE GENOMIC DNA]</scope>
    <source>
        <strain evidence="2">PI 553951</strain>
    </source>
</reference>
<evidence type="ECO:0000259" key="1">
    <source>
        <dbReference type="Pfam" id="PF00035"/>
    </source>
</evidence>
<dbReference type="Pfam" id="PF00035">
    <property type="entry name" value="dsrm"/>
    <property type="match status" value="1"/>
</dbReference>
<organism evidence="2 3">
    <name type="scientific">Rubus argutus</name>
    <name type="common">Southern blackberry</name>
    <dbReference type="NCBI Taxonomy" id="59490"/>
    <lineage>
        <taxon>Eukaryota</taxon>
        <taxon>Viridiplantae</taxon>
        <taxon>Streptophyta</taxon>
        <taxon>Embryophyta</taxon>
        <taxon>Tracheophyta</taxon>
        <taxon>Spermatophyta</taxon>
        <taxon>Magnoliopsida</taxon>
        <taxon>eudicotyledons</taxon>
        <taxon>Gunneridae</taxon>
        <taxon>Pentapetalae</taxon>
        <taxon>rosids</taxon>
        <taxon>fabids</taxon>
        <taxon>Rosales</taxon>
        <taxon>Rosaceae</taxon>
        <taxon>Rosoideae</taxon>
        <taxon>Rosoideae incertae sedis</taxon>
        <taxon>Rubus</taxon>
    </lineage>
</organism>
<proteinExistence type="predicted"/>
<evidence type="ECO:0000313" key="2">
    <source>
        <dbReference type="EMBL" id="KAK9938603.1"/>
    </source>
</evidence>
<comment type="caution">
    <text evidence="2">The sequence shown here is derived from an EMBL/GenBank/DDBJ whole genome shotgun (WGS) entry which is preliminary data.</text>
</comment>
<dbReference type="EMBL" id="JBEDUW010000003">
    <property type="protein sequence ID" value="KAK9938603.1"/>
    <property type="molecule type" value="Genomic_DNA"/>
</dbReference>
<accession>A0AAW1XPD2</accession>
<name>A0AAW1XPD2_RUBAR</name>
<dbReference type="Proteomes" id="UP001457282">
    <property type="component" value="Unassembled WGS sequence"/>
</dbReference>